<dbReference type="GO" id="GO:0016874">
    <property type="term" value="F:ligase activity"/>
    <property type="evidence" value="ECO:0007669"/>
    <property type="project" value="UniProtKB-KW"/>
</dbReference>
<evidence type="ECO:0000256" key="3">
    <source>
        <dbReference type="ARBA" id="ARBA00022989"/>
    </source>
</evidence>
<dbReference type="PANTHER" id="PTHR37422:SF13">
    <property type="entry name" value="LIPOPOLYSACCHARIDE BIOSYNTHESIS PROTEIN PA4999-RELATED"/>
    <property type="match status" value="1"/>
</dbReference>
<evidence type="ECO:0000256" key="1">
    <source>
        <dbReference type="ARBA" id="ARBA00004141"/>
    </source>
</evidence>
<feature type="transmembrane region" description="Helical" evidence="5">
    <location>
        <begin position="231"/>
        <end position="248"/>
    </location>
</feature>
<dbReference type="Proteomes" id="UP001521181">
    <property type="component" value="Unassembled WGS sequence"/>
</dbReference>
<dbReference type="PANTHER" id="PTHR37422">
    <property type="entry name" value="TEICHURONIC ACID BIOSYNTHESIS PROTEIN TUAE"/>
    <property type="match status" value="1"/>
</dbReference>
<evidence type="ECO:0000259" key="6">
    <source>
        <dbReference type="Pfam" id="PF04932"/>
    </source>
</evidence>
<protein>
    <submittedName>
        <fullName evidence="7">O-antigen ligase family protein</fullName>
    </submittedName>
</protein>
<organism evidence="7 8">
    <name type="scientific">Rhodobacter flavimaris</name>
    <dbReference type="NCBI Taxonomy" id="2907145"/>
    <lineage>
        <taxon>Bacteria</taxon>
        <taxon>Pseudomonadati</taxon>
        <taxon>Pseudomonadota</taxon>
        <taxon>Alphaproteobacteria</taxon>
        <taxon>Rhodobacterales</taxon>
        <taxon>Rhodobacter group</taxon>
        <taxon>Rhodobacter</taxon>
    </lineage>
</organism>
<keyword evidence="7" id="KW-0436">Ligase</keyword>
<feature type="transmembrane region" description="Helical" evidence="5">
    <location>
        <begin position="136"/>
        <end position="158"/>
    </location>
</feature>
<feature type="transmembrane region" description="Helical" evidence="5">
    <location>
        <begin position="339"/>
        <end position="358"/>
    </location>
</feature>
<feature type="transmembrane region" description="Helical" evidence="5">
    <location>
        <begin position="25"/>
        <end position="41"/>
    </location>
</feature>
<keyword evidence="8" id="KW-1185">Reference proteome</keyword>
<keyword evidence="4 5" id="KW-0472">Membrane</keyword>
<feature type="transmembrane region" description="Helical" evidence="5">
    <location>
        <begin position="47"/>
        <end position="65"/>
    </location>
</feature>
<reference evidence="7 8" key="1">
    <citation type="submission" date="2021-12" db="EMBL/GenBank/DDBJ databases">
        <title>Sinirhodobacter sp. WL0062 is a bacterium isolated from seawater.</title>
        <authorList>
            <person name="Wang L."/>
            <person name="He W."/>
            <person name="Zhang D.-F."/>
        </authorList>
    </citation>
    <scope>NUCLEOTIDE SEQUENCE [LARGE SCALE GENOMIC DNA]</scope>
    <source>
        <strain evidence="7 8">WL0062</strain>
    </source>
</reference>
<keyword evidence="3 5" id="KW-1133">Transmembrane helix</keyword>
<evidence type="ECO:0000256" key="2">
    <source>
        <dbReference type="ARBA" id="ARBA00022692"/>
    </source>
</evidence>
<gene>
    <name evidence="7" type="ORF">LZA78_01560</name>
</gene>
<comment type="caution">
    <text evidence="7">The sequence shown here is derived from an EMBL/GenBank/DDBJ whole genome shotgun (WGS) entry which is preliminary data.</text>
</comment>
<dbReference type="InterPro" id="IPR051533">
    <property type="entry name" value="WaaL-like"/>
</dbReference>
<keyword evidence="2 5" id="KW-0812">Transmembrane</keyword>
<dbReference type="InterPro" id="IPR007016">
    <property type="entry name" value="O-antigen_ligase-rel_domated"/>
</dbReference>
<accession>A0ABS8YQK4</accession>
<feature type="transmembrane region" description="Helical" evidence="5">
    <location>
        <begin position="253"/>
        <end position="273"/>
    </location>
</feature>
<feature type="transmembrane region" description="Helical" evidence="5">
    <location>
        <begin position="77"/>
        <end position="94"/>
    </location>
</feature>
<evidence type="ECO:0000256" key="4">
    <source>
        <dbReference type="ARBA" id="ARBA00023136"/>
    </source>
</evidence>
<dbReference type="EMBL" id="JAJUOS010000001">
    <property type="protein sequence ID" value="MCE5972177.1"/>
    <property type="molecule type" value="Genomic_DNA"/>
</dbReference>
<proteinExistence type="predicted"/>
<evidence type="ECO:0000313" key="7">
    <source>
        <dbReference type="EMBL" id="MCE5972177.1"/>
    </source>
</evidence>
<feature type="transmembrane region" description="Helical" evidence="5">
    <location>
        <begin position="106"/>
        <end position="124"/>
    </location>
</feature>
<comment type="subcellular location">
    <subcellularLocation>
        <location evidence="1">Membrane</location>
        <topology evidence="1">Multi-pass membrane protein</topology>
    </subcellularLocation>
</comment>
<feature type="transmembrane region" description="Helical" evidence="5">
    <location>
        <begin position="178"/>
        <end position="200"/>
    </location>
</feature>
<dbReference type="Pfam" id="PF04932">
    <property type="entry name" value="Wzy_C"/>
    <property type="match status" value="1"/>
</dbReference>
<feature type="transmembrane region" description="Helical" evidence="5">
    <location>
        <begin position="207"/>
        <end position="225"/>
    </location>
</feature>
<sequence length="416" mass="44348">MATFKLPIPGASSGAATVRRDGRTTLAWLLLFLVLVAPFPAGSNRPVIWLMLVGGLGLLGVIWFSRRGAQVGGGLRGWFAVIAIAMAQPVWGVVQTMGLSIDPGATLLAVVRMTANLGFFMLALEAFSRPGLGRRILPFLFVGICAHALWGLVALRYLGDVAPWGEKIAYMGDATGAFVGRSAFAAYLGMGLVLGVVLLAECWRSNNMARVGYLLGIAVITAALISTHSRLGVSLGILAAILAAVLMGASRRLVGLVVVLAALCILALGAPLLDRAFAWRGDVAVRWGIYTDTLRLIAERPLTGFGLDSFALAYEAIRSEAQYNAFVFTDAHSSYLESWAEAGVIFGSMPFIAGSMVLSRLMHSQFRNRARVVAAITTISLAATHSLLDFSYEIEANLLLLLFVTALGALEAHPRR</sequence>
<evidence type="ECO:0000256" key="5">
    <source>
        <dbReference type="SAM" id="Phobius"/>
    </source>
</evidence>
<feature type="domain" description="O-antigen ligase-related" evidence="6">
    <location>
        <begin position="217"/>
        <end position="345"/>
    </location>
</feature>
<name>A0ABS8YQK4_9RHOB</name>
<evidence type="ECO:0000313" key="8">
    <source>
        <dbReference type="Proteomes" id="UP001521181"/>
    </source>
</evidence>
<dbReference type="RefSeq" id="WP_233675190.1">
    <property type="nucleotide sequence ID" value="NZ_JAJUOS010000001.1"/>
</dbReference>